<dbReference type="GO" id="GO:0016020">
    <property type="term" value="C:membrane"/>
    <property type="evidence" value="ECO:0007669"/>
    <property type="project" value="UniProtKB-SubCell"/>
</dbReference>
<keyword evidence="4" id="KW-1133">Transmembrane helix</keyword>
<evidence type="ECO:0000256" key="4">
    <source>
        <dbReference type="ARBA" id="ARBA00022989"/>
    </source>
</evidence>
<comment type="similarity">
    <text evidence="2">Belongs to the ODR-4 family.</text>
</comment>
<keyword evidence="8" id="KW-1185">Reference proteome</keyword>
<reference evidence="7" key="1">
    <citation type="submission" date="2022-04" db="EMBL/GenBank/DDBJ databases">
        <title>Carnegiea gigantea Genome sequencing and assembly v2.</title>
        <authorList>
            <person name="Copetti D."/>
            <person name="Sanderson M.J."/>
            <person name="Burquez A."/>
            <person name="Wojciechowski M.F."/>
        </authorList>
    </citation>
    <scope>NUCLEOTIDE SEQUENCE</scope>
    <source>
        <strain evidence="7">SGP5-SGP5p</strain>
        <tissue evidence="7">Aerial part</tissue>
    </source>
</reference>
<protein>
    <recommendedName>
        <fullName evidence="9">Protein odr-4 homolog</fullName>
    </recommendedName>
</protein>
<evidence type="ECO:0000256" key="1">
    <source>
        <dbReference type="ARBA" id="ARBA00004370"/>
    </source>
</evidence>
<gene>
    <name evidence="7" type="ORF">Cgig2_017533</name>
</gene>
<evidence type="ECO:0000256" key="5">
    <source>
        <dbReference type="ARBA" id="ARBA00023136"/>
    </source>
</evidence>
<comment type="caution">
    <text evidence="7">The sequence shown here is derived from an EMBL/GenBank/DDBJ whole genome shotgun (WGS) entry which is preliminary data.</text>
</comment>
<evidence type="ECO:0000256" key="2">
    <source>
        <dbReference type="ARBA" id="ARBA00010131"/>
    </source>
</evidence>
<dbReference type="InterPro" id="IPR029454">
    <property type="entry name" value="ODR-4-like"/>
</dbReference>
<dbReference type="Proteomes" id="UP001153076">
    <property type="component" value="Unassembled WGS sequence"/>
</dbReference>
<comment type="subcellular location">
    <subcellularLocation>
        <location evidence="1">Membrane</location>
    </subcellularLocation>
</comment>
<dbReference type="GO" id="GO:0012505">
    <property type="term" value="C:endomembrane system"/>
    <property type="evidence" value="ECO:0007669"/>
    <property type="project" value="TreeGrafter"/>
</dbReference>
<dbReference type="PANTHER" id="PTHR33966">
    <property type="entry name" value="PROTEIN ODR-4 HOMOLOG"/>
    <property type="match status" value="1"/>
</dbReference>
<name>A0A9Q1GLZ8_9CARY</name>
<feature type="region of interest" description="Disordered" evidence="6">
    <location>
        <begin position="55"/>
        <end position="85"/>
    </location>
</feature>
<organism evidence="7 8">
    <name type="scientific">Carnegiea gigantea</name>
    <dbReference type="NCBI Taxonomy" id="171969"/>
    <lineage>
        <taxon>Eukaryota</taxon>
        <taxon>Viridiplantae</taxon>
        <taxon>Streptophyta</taxon>
        <taxon>Embryophyta</taxon>
        <taxon>Tracheophyta</taxon>
        <taxon>Spermatophyta</taxon>
        <taxon>Magnoliopsida</taxon>
        <taxon>eudicotyledons</taxon>
        <taxon>Gunneridae</taxon>
        <taxon>Pentapetalae</taxon>
        <taxon>Caryophyllales</taxon>
        <taxon>Cactineae</taxon>
        <taxon>Cactaceae</taxon>
        <taxon>Cactoideae</taxon>
        <taxon>Echinocereeae</taxon>
        <taxon>Carnegiea</taxon>
    </lineage>
</organism>
<dbReference type="EMBL" id="JAKOGI010002957">
    <property type="protein sequence ID" value="KAJ8421043.1"/>
    <property type="molecule type" value="Genomic_DNA"/>
</dbReference>
<dbReference type="Pfam" id="PF14778">
    <property type="entry name" value="ODR4-like"/>
    <property type="match status" value="1"/>
</dbReference>
<evidence type="ECO:0000313" key="7">
    <source>
        <dbReference type="EMBL" id="KAJ8421043.1"/>
    </source>
</evidence>
<evidence type="ECO:0008006" key="9">
    <source>
        <dbReference type="Google" id="ProtNLM"/>
    </source>
</evidence>
<dbReference type="AlphaFoldDB" id="A0A9Q1GLZ8"/>
<accession>A0A9Q1GLZ8</accession>
<evidence type="ECO:0000313" key="8">
    <source>
        <dbReference type="Proteomes" id="UP001153076"/>
    </source>
</evidence>
<keyword evidence="3" id="KW-0812">Transmembrane</keyword>
<dbReference type="GO" id="GO:0008104">
    <property type="term" value="P:intracellular protein localization"/>
    <property type="evidence" value="ECO:0007669"/>
    <property type="project" value="TreeGrafter"/>
</dbReference>
<proteinExistence type="inferred from homology"/>
<evidence type="ECO:0000256" key="3">
    <source>
        <dbReference type="ARBA" id="ARBA00022692"/>
    </source>
</evidence>
<sequence length="361" mass="39113">MVKAVVGDESRLQLAEDRLAQSAVSSQVGLVIGKLSSKLDRGFIFDLVPTPPNDAGEPPCSIIEPVKEDNKKKGSSKPKSTADSSSLSIDKDWVAEHARQVSRMLVGGIKVVGIYVWVGETAFKNSTLILCQTVKGVADAAPLSESGWDERLLVHISYSPRRWTCRNCSLASNITSSSLRPCDFKMGKVLNSIQTFKTSYNFDIRLPICRESLLDGKTLNDVLQDGISFHAKELRGAKALVDGNLVDVIEDEPCTSDDVHEVELLLPLMNDASLGANSQKEIGGVLVYSGCVCSYAYLFSKEPVSQAVADIKEDIITSLRSRLDIISDEADSETSAAAEDVTETNNKISAYQIILQPLSGV</sequence>
<keyword evidence="5" id="KW-0472">Membrane</keyword>
<dbReference type="OrthoDB" id="21458at2759"/>
<evidence type="ECO:0000256" key="6">
    <source>
        <dbReference type="SAM" id="MobiDB-lite"/>
    </source>
</evidence>
<dbReference type="PANTHER" id="PTHR33966:SF1">
    <property type="entry name" value="PROTEIN ODR-4 HOMOLOG"/>
    <property type="match status" value="1"/>
</dbReference>